<dbReference type="EMBL" id="PFBZ01000059">
    <property type="protein sequence ID" value="PIT86752.1"/>
    <property type="molecule type" value="Genomic_DNA"/>
</dbReference>
<proteinExistence type="inferred from homology"/>
<name>A0A2M6W1U2_9BACT</name>
<dbReference type="Proteomes" id="UP000229362">
    <property type="component" value="Unassembled WGS sequence"/>
</dbReference>
<comment type="caution">
    <text evidence="2">The sequence shown here is derived from an EMBL/GenBank/DDBJ whole genome shotgun (WGS) entry which is preliminary data.</text>
</comment>
<dbReference type="Pfam" id="PF13561">
    <property type="entry name" value="adh_short_C2"/>
    <property type="match status" value="1"/>
</dbReference>
<dbReference type="InterPro" id="IPR036291">
    <property type="entry name" value="NAD(P)-bd_dom_sf"/>
</dbReference>
<dbReference type="Gene3D" id="3.40.50.720">
    <property type="entry name" value="NAD(P)-binding Rossmann-like Domain"/>
    <property type="match status" value="1"/>
</dbReference>
<organism evidence="2 3">
    <name type="scientific">Candidatus Magasanikbacteria bacterium CG10_big_fil_rev_8_21_14_0_10_43_6</name>
    <dbReference type="NCBI Taxonomy" id="1974650"/>
    <lineage>
        <taxon>Bacteria</taxon>
        <taxon>Candidatus Magasanikiibacteriota</taxon>
    </lineage>
</organism>
<evidence type="ECO:0000313" key="2">
    <source>
        <dbReference type="EMBL" id="PIT86752.1"/>
    </source>
</evidence>
<dbReference type="PRINTS" id="PR00080">
    <property type="entry name" value="SDRFAMILY"/>
</dbReference>
<dbReference type="InterPro" id="IPR050259">
    <property type="entry name" value="SDR"/>
</dbReference>
<dbReference type="FunFam" id="3.40.50.720:FF:000084">
    <property type="entry name" value="Short-chain dehydrogenase reductase"/>
    <property type="match status" value="1"/>
</dbReference>
<dbReference type="NCBIfam" id="NF009466">
    <property type="entry name" value="PRK12826.1-2"/>
    <property type="match status" value="1"/>
</dbReference>
<dbReference type="PANTHER" id="PTHR42879">
    <property type="entry name" value="3-OXOACYL-(ACYL-CARRIER-PROTEIN) REDUCTASE"/>
    <property type="match status" value="1"/>
</dbReference>
<reference evidence="3" key="1">
    <citation type="submission" date="2017-09" db="EMBL/GenBank/DDBJ databases">
        <title>Depth-based differentiation of microbial function through sediment-hosted aquifers and enrichment of novel symbionts in the deep terrestrial subsurface.</title>
        <authorList>
            <person name="Probst A.J."/>
            <person name="Ladd B."/>
            <person name="Jarett J.K."/>
            <person name="Geller-Mcgrath D.E."/>
            <person name="Sieber C.M.K."/>
            <person name="Emerson J.B."/>
            <person name="Anantharaman K."/>
            <person name="Thomas B.C."/>
            <person name="Malmstrom R."/>
            <person name="Stieglmeier M."/>
            <person name="Klingl A."/>
            <person name="Woyke T."/>
            <person name="Ryan C.M."/>
            <person name="Banfield J.F."/>
        </authorList>
    </citation>
    <scope>NUCLEOTIDE SEQUENCE [LARGE SCALE GENOMIC DNA]</scope>
</reference>
<comment type="similarity">
    <text evidence="1">Belongs to the short-chain dehydrogenases/reductases (SDR) family.</text>
</comment>
<dbReference type="NCBIfam" id="NF005559">
    <property type="entry name" value="PRK07231.1"/>
    <property type="match status" value="1"/>
</dbReference>
<dbReference type="InterPro" id="IPR002347">
    <property type="entry name" value="SDR_fam"/>
</dbReference>
<accession>A0A2M6W1U2</accession>
<protein>
    <submittedName>
        <fullName evidence="2">Beta-ketoacyl-ACP reductase</fullName>
    </submittedName>
</protein>
<dbReference type="PANTHER" id="PTHR42879:SF2">
    <property type="entry name" value="3-OXOACYL-[ACYL-CARRIER-PROTEIN] REDUCTASE FABG"/>
    <property type="match status" value="1"/>
</dbReference>
<sequence>MSELQQKVALVTGGSSGIGRAIALRLARDGAHVYVHYSKSQDNAERVQKEVEEAGGSAGVVQADVTEEAQVVDMMQQIKKVHGGLDILVNNAGIDIEAEIEHCEYDLWRRILDTNLTGKFLCIKHATPLLKKTTGGVIVNIASRMGTRPCQDIIPYCVSQAGIIMLTKGSALELAKYNIRVNAVSPGLTRTPMTEALCEESVFTGYQERNPLKRLGMPEDIAGAVAFLSSDAAAFITGENIDVSGGILLK</sequence>
<evidence type="ECO:0000313" key="3">
    <source>
        <dbReference type="Proteomes" id="UP000229362"/>
    </source>
</evidence>
<dbReference type="PRINTS" id="PR00081">
    <property type="entry name" value="GDHRDH"/>
</dbReference>
<dbReference type="CDD" id="cd05233">
    <property type="entry name" value="SDR_c"/>
    <property type="match status" value="1"/>
</dbReference>
<dbReference type="SUPFAM" id="SSF51735">
    <property type="entry name" value="NAD(P)-binding Rossmann-fold domains"/>
    <property type="match status" value="1"/>
</dbReference>
<dbReference type="AlphaFoldDB" id="A0A2M6W1U2"/>
<evidence type="ECO:0000256" key="1">
    <source>
        <dbReference type="ARBA" id="ARBA00006484"/>
    </source>
</evidence>
<gene>
    <name evidence="2" type="ORF">COU33_01415</name>
</gene>